<protein>
    <submittedName>
        <fullName evidence="1">Uncharacterized protein</fullName>
    </submittedName>
</protein>
<dbReference type="EMBL" id="JABBWM010000008">
    <property type="protein sequence ID" value="KAG2115287.1"/>
    <property type="molecule type" value="Genomic_DNA"/>
</dbReference>
<name>A0A9P7FGF1_9AGAM</name>
<accession>A0A9P7FGF1</accession>
<dbReference type="RefSeq" id="XP_041297004.1">
    <property type="nucleotide sequence ID" value="XM_041441066.1"/>
</dbReference>
<comment type="caution">
    <text evidence="1">The sequence shown here is derived from an EMBL/GenBank/DDBJ whole genome shotgun (WGS) entry which is preliminary data.</text>
</comment>
<organism evidence="1 2">
    <name type="scientific">Suillus discolor</name>
    <dbReference type="NCBI Taxonomy" id="1912936"/>
    <lineage>
        <taxon>Eukaryota</taxon>
        <taxon>Fungi</taxon>
        <taxon>Dikarya</taxon>
        <taxon>Basidiomycota</taxon>
        <taxon>Agaricomycotina</taxon>
        <taxon>Agaricomycetes</taxon>
        <taxon>Agaricomycetidae</taxon>
        <taxon>Boletales</taxon>
        <taxon>Suillineae</taxon>
        <taxon>Suillaceae</taxon>
        <taxon>Suillus</taxon>
    </lineage>
</organism>
<gene>
    <name evidence="1" type="ORF">F5147DRAFT_769742</name>
</gene>
<dbReference type="Proteomes" id="UP000823399">
    <property type="component" value="Unassembled WGS sequence"/>
</dbReference>
<evidence type="ECO:0000313" key="1">
    <source>
        <dbReference type="EMBL" id="KAG2115287.1"/>
    </source>
</evidence>
<sequence>MAATADLVWHFPGLHDMLPSASASGIEMDDITEDIVAEQETLVELSNRSIDAPDFTRLQSMLMDVSKGVTQGTSAQYKQLMNTCVAFLTSLGLLGSNKEFFCKKPRANAPWLIIAWIMNM</sequence>
<dbReference type="AlphaFoldDB" id="A0A9P7FGF1"/>
<dbReference type="GeneID" id="64703325"/>
<dbReference type="OrthoDB" id="2669107at2759"/>
<evidence type="ECO:0000313" key="2">
    <source>
        <dbReference type="Proteomes" id="UP000823399"/>
    </source>
</evidence>
<reference evidence="1" key="1">
    <citation type="journal article" date="2020" name="New Phytol.">
        <title>Comparative genomics reveals dynamic genome evolution in host specialist ectomycorrhizal fungi.</title>
        <authorList>
            <person name="Lofgren L.A."/>
            <person name="Nguyen N.H."/>
            <person name="Vilgalys R."/>
            <person name="Ruytinx J."/>
            <person name="Liao H.L."/>
            <person name="Branco S."/>
            <person name="Kuo A."/>
            <person name="LaButti K."/>
            <person name="Lipzen A."/>
            <person name="Andreopoulos W."/>
            <person name="Pangilinan J."/>
            <person name="Riley R."/>
            <person name="Hundley H."/>
            <person name="Na H."/>
            <person name="Barry K."/>
            <person name="Grigoriev I.V."/>
            <person name="Stajich J.E."/>
            <person name="Kennedy P.G."/>
        </authorList>
    </citation>
    <scope>NUCLEOTIDE SEQUENCE</scope>
    <source>
        <strain evidence="1">FC423</strain>
    </source>
</reference>
<keyword evidence="2" id="KW-1185">Reference proteome</keyword>
<proteinExistence type="predicted"/>